<keyword evidence="5" id="KW-0067">ATP-binding</keyword>
<dbReference type="PROSITE" id="PS50011">
    <property type="entry name" value="PROTEIN_KINASE_DOM"/>
    <property type="match status" value="1"/>
</dbReference>
<dbReference type="GO" id="GO:0005886">
    <property type="term" value="C:plasma membrane"/>
    <property type="evidence" value="ECO:0007669"/>
    <property type="project" value="TreeGrafter"/>
</dbReference>
<keyword evidence="3" id="KW-0547">Nucleotide-binding</keyword>
<dbReference type="GO" id="GO:0005524">
    <property type="term" value="F:ATP binding"/>
    <property type="evidence" value="ECO:0007669"/>
    <property type="project" value="UniProtKB-KW"/>
</dbReference>
<dbReference type="InParanoid" id="E4XKS1"/>
<gene>
    <name evidence="9" type="ORF">GSOID_T00014287001</name>
</gene>
<dbReference type="InterPro" id="IPR011009">
    <property type="entry name" value="Kinase-like_dom_sf"/>
</dbReference>
<evidence type="ECO:0000256" key="7">
    <source>
        <dbReference type="ARBA" id="ARBA00023137"/>
    </source>
</evidence>
<dbReference type="GO" id="GO:0048468">
    <property type="term" value="P:cell development"/>
    <property type="evidence" value="ECO:0007669"/>
    <property type="project" value="UniProtKB-ARBA"/>
</dbReference>
<proteinExistence type="predicted"/>
<dbReference type="Gene3D" id="1.10.510.10">
    <property type="entry name" value="Transferase(Phosphotransferase) domain 1"/>
    <property type="match status" value="1"/>
</dbReference>
<dbReference type="GO" id="GO:0043235">
    <property type="term" value="C:receptor complex"/>
    <property type="evidence" value="ECO:0007669"/>
    <property type="project" value="TreeGrafter"/>
</dbReference>
<feature type="domain" description="Protein kinase" evidence="8">
    <location>
        <begin position="283"/>
        <end position="555"/>
    </location>
</feature>
<dbReference type="Proteomes" id="UP000001307">
    <property type="component" value="Unassembled WGS sequence"/>
</dbReference>
<dbReference type="EMBL" id="FN653066">
    <property type="protein sequence ID" value="CBY24987.1"/>
    <property type="molecule type" value="Genomic_DNA"/>
</dbReference>
<dbReference type="GO" id="GO:0030182">
    <property type="term" value="P:neuron differentiation"/>
    <property type="evidence" value="ECO:0007669"/>
    <property type="project" value="UniProtKB-ARBA"/>
</dbReference>
<dbReference type="Pfam" id="PF07714">
    <property type="entry name" value="PK_Tyr_Ser-Thr"/>
    <property type="match status" value="1"/>
</dbReference>
<evidence type="ECO:0000256" key="5">
    <source>
        <dbReference type="ARBA" id="ARBA00022840"/>
    </source>
</evidence>
<dbReference type="InterPro" id="IPR008266">
    <property type="entry name" value="Tyr_kinase_AS"/>
</dbReference>
<dbReference type="GO" id="GO:0050793">
    <property type="term" value="P:regulation of developmental process"/>
    <property type="evidence" value="ECO:0007669"/>
    <property type="project" value="UniProtKB-ARBA"/>
</dbReference>
<evidence type="ECO:0000259" key="8">
    <source>
        <dbReference type="PROSITE" id="PS50011"/>
    </source>
</evidence>
<dbReference type="SUPFAM" id="SSF56112">
    <property type="entry name" value="Protein kinase-like (PK-like)"/>
    <property type="match status" value="1"/>
</dbReference>
<protein>
    <recommendedName>
        <fullName evidence="8">Protein kinase domain-containing protein</fullName>
    </recommendedName>
</protein>
<evidence type="ECO:0000256" key="2">
    <source>
        <dbReference type="ARBA" id="ARBA00022679"/>
    </source>
</evidence>
<dbReference type="InterPro" id="IPR000719">
    <property type="entry name" value="Prot_kinase_dom"/>
</dbReference>
<dbReference type="InterPro" id="IPR020635">
    <property type="entry name" value="Tyr_kinase_cat_dom"/>
</dbReference>
<dbReference type="PANTHER" id="PTHR24416:SF617">
    <property type="entry name" value="RET ONCOGENE, ISOFORM A"/>
    <property type="match status" value="1"/>
</dbReference>
<evidence type="ECO:0000313" key="9">
    <source>
        <dbReference type="EMBL" id="CBY24987.1"/>
    </source>
</evidence>
<sequence length="646" mass="74521">MPELRELIENSFKCDGFDNSPFTVTREGGQLFQCQQAAHFLDDAGLEVYLQNYNEGRGLGTLFFFVVDQFCDDPAKECHLQPRYQKVARPTLSGSGRKNTKSIKFSIPPLDGSLGNVIQLIAKHSDSDYFQCSKKWNDYTVDTFLIRWQKHIVVSLFEAYKNESCPKVQSMNNPPSQFLAGKGGRYFSPTETSKLLRVSYGKSDSEDDLSKIVASFAKRKDTVHFDVVRLWKKLGRNKKTVTDKIAKMVERDKRSFNKRFEEIGLLEDSQQMWSYLIPIKLIKMSDTKLGDGFFGSVHLAELIQNQKTVCIKQLRVQESMSEEVVMQLSTSIMEEIRRMKNLEHENVMRLEGFTLKDEAKTKIPMMILPFMEAGDLQKYLANEKHKVNFELVVRFALESAQGMDYLSRNSIIHRDLAARNCLLDEGLKLKIADFGLSKHIDNAYENSECYVVQTQHHLPFRWMAPESLKTRTFNIKTDIWSYGILLWEITTRGRHPYGTIKSTEELISYLDNTNRLPKPIRCSPDLYVKMMECWGDLPGDRPSFFTLAVFMRNYLTKVQQNNTSRDQLLLNDDGFDENWLHCYAQLNTFQAEKPFSQKKMLHNLNYEMEPGLTAMDLAKASQMDRSDEFLNESCGEVISTSAYANL</sequence>
<dbReference type="AlphaFoldDB" id="E4XKS1"/>
<organism evidence="9">
    <name type="scientific">Oikopleura dioica</name>
    <name type="common">Tunicate</name>
    <dbReference type="NCBI Taxonomy" id="34765"/>
    <lineage>
        <taxon>Eukaryota</taxon>
        <taxon>Metazoa</taxon>
        <taxon>Chordata</taxon>
        <taxon>Tunicata</taxon>
        <taxon>Appendicularia</taxon>
        <taxon>Copelata</taxon>
        <taxon>Oikopleuridae</taxon>
        <taxon>Oikopleura</taxon>
    </lineage>
</organism>
<keyword evidence="7" id="KW-0829">Tyrosine-protein kinase</keyword>
<dbReference type="CDD" id="cd00192">
    <property type="entry name" value="PTKc"/>
    <property type="match status" value="1"/>
</dbReference>
<dbReference type="FunFam" id="1.10.510.10:FF:001512">
    <property type="entry name" value="Receptor tyrosine-protein kinase erbB-2"/>
    <property type="match status" value="1"/>
</dbReference>
<dbReference type="PROSITE" id="PS00109">
    <property type="entry name" value="PROTEIN_KINASE_TYR"/>
    <property type="match status" value="1"/>
</dbReference>
<accession>E4XKS1</accession>
<dbReference type="OrthoDB" id="10261027at2759"/>
<keyword evidence="6" id="KW-0472">Membrane</keyword>
<name>E4XKS1_OIKDI</name>
<keyword evidence="4" id="KW-0418">Kinase</keyword>
<dbReference type="PRINTS" id="PR00109">
    <property type="entry name" value="TYRKINASE"/>
</dbReference>
<keyword evidence="10" id="KW-1185">Reference proteome</keyword>
<dbReference type="InterPro" id="IPR001245">
    <property type="entry name" value="Ser-Thr/Tyr_kinase_cat_dom"/>
</dbReference>
<dbReference type="GO" id="GO:0007169">
    <property type="term" value="P:cell surface receptor protein tyrosine kinase signaling pathway"/>
    <property type="evidence" value="ECO:0007669"/>
    <property type="project" value="TreeGrafter"/>
</dbReference>
<keyword evidence="2" id="KW-0808">Transferase</keyword>
<dbReference type="InterPro" id="IPR050122">
    <property type="entry name" value="RTK"/>
</dbReference>
<comment type="subcellular location">
    <subcellularLocation>
        <location evidence="1">Endomembrane system</location>
    </subcellularLocation>
</comment>
<evidence type="ECO:0000256" key="4">
    <source>
        <dbReference type="ARBA" id="ARBA00022777"/>
    </source>
</evidence>
<dbReference type="PANTHER" id="PTHR24416">
    <property type="entry name" value="TYROSINE-PROTEIN KINASE RECEPTOR"/>
    <property type="match status" value="1"/>
</dbReference>
<reference evidence="9" key="1">
    <citation type="journal article" date="2010" name="Science">
        <title>Plasticity of animal genome architecture unmasked by rapid evolution of a pelagic tunicate.</title>
        <authorList>
            <person name="Denoeud F."/>
            <person name="Henriet S."/>
            <person name="Mungpakdee S."/>
            <person name="Aury J.M."/>
            <person name="Da Silva C."/>
            <person name="Brinkmann H."/>
            <person name="Mikhaleva J."/>
            <person name="Olsen L.C."/>
            <person name="Jubin C."/>
            <person name="Canestro C."/>
            <person name="Bouquet J.M."/>
            <person name="Danks G."/>
            <person name="Poulain J."/>
            <person name="Campsteijn C."/>
            <person name="Adamski M."/>
            <person name="Cross I."/>
            <person name="Yadetie F."/>
            <person name="Muffato M."/>
            <person name="Louis A."/>
            <person name="Butcher S."/>
            <person name="Tsagkogeorga G."/>
            <person name="Konrad A."/>
            <person name="Singh S."/>
            <person name="Jensen M.F."/>
            <person name="Cong E.H."/>
            <person name="Eikeseth-Otteraa H."/>
            <person name="Noel B."/>
            <person name="Anthouard V."/>
            <person name="Porcel B.M."/>
            <person name="Kachouri-Lafond R."/>
            <person name="Nishino A."/>
            <person name="Ugolini M."/>
            <person name="Chourrout P."/>
            <person name="Nishida H."/>
            <person name="Aasland R."/>
            <person name="Huzurbazar S."/>
            <person name="Westhof E."/>
            <person name="Delsuc F."/>
            <person name="Lehrach H."/>
            <person name="Reinhardt R."/>
            <person name="Weissenbach J."/>
            <person name="Roy S.W."/>
            <person name="Artiguenave F."/>
            <person name="Postlethwait J.H."/>
            <person name="Manak J.R."/>
            <person name="Thompson E.M."/>
            <person name="Jaillon O."/>
            <person name="Du Pasquier L."/>
            <person name="Boudinot P."/>
            <person name="Liberles D.A."/>
            <person name="Volff J.N."/>
            <person name="Philippe H."/>
            <person name="Lenhard B."/>
            <person name="Roest Crollius H."/>
            <person name="Wincker P."/>
            <person name="Chourrout D."/>
        </authorList>
    </citation>
    <scope>NUCLEOTIDE SEQUENCE [LARGE SCALE GENOMIC DNA]</scope>
</reference>
<dbReference type="SMART" id="SM00219">
    <property type="entry name" value="TyrKc"/>
    <property type="match status" value="1"/>
</dbReference>
<evidence type="ECO:0000256" key="1">
    <source>
        <dbReference type="ARBA" id="ARBA00004308"/>
    </source>
</evidence>
<evidence type="ECO:0000313" key="10">
    <source>
        <dbReference type="Proteomes" id="UP000001307"/>
    </source>
</evidence>
<evidence type="ECO:0000256" key="6">
    <source>
        <dbReference type="ARBA" id="ARBA00023136"/>
    </source>
</evidence>
<evidence type="ECO:0000256" key="3">
    <source>
        <dbReference type="ARBA" id="ARBA00022741"/>
    </source>
</evidence>
<dbReference type="GO" id="GO:0012505">
    <property type="term" value="C:endomembrane system"/>
    <property type="evidence" value="ECO:0007669"/>
    <property type="project" value="UniProtKB-SubCell"/>
</dbReference>
<dbReference type="GO" id="GO:0004714">
    <property type="term" value="F:transmembrane receptor protein tyrosine kinase activity"/>
    <property type="evidence" value="ECO:0007669"/>
    <property type="project" value="TreeGrafter"/>
</dbReference>